<accession>A0ABN7SHX7</accession>
<feature type="compositionally biased region" description="Gly residues" evidence="1">
    <location>
        <begin position="104"/>
        <end position="113"/>
    </location>
</feature>
<name>A0ABN7SHX7_OIKDI</name>
<feature type="region of interest" description="Disordered" evidence="1">
    <location>
        <begin position="152"/>
        <end position="173"/>
    </location>
</feature>
<feature type="compositionally biased region" description="Basic and acidic residues" evidence="1">
    <location>
        <begin position="159"/>
        <end position="170"/>
    </location>
</feature>
<proteinExistence type="predicted"/>
<gene>
    <name evidence="2" type="ORF">OKIOD_LOCUS8415</name>
</gene>
<reference evidence="2 3" key="1">
    <citation type="submission" date="2021-04" db="EMBL/GenBank/DDBJ databases">
        <authorList>
            <person name="Bliznina A."/>
        </authorList>
    </citation>
    <scope>NUCLEOTIDE SEQUENCE [LARGE SCALE GENOMIC DNA]</scope>
</reference>
<dbReference type="EMBL" id="OU015569">
    <property type="protein sequence ID" value="CAG5100131.1"/>
    <property type="molecule type" value="Genomic_DNA"/>
</dbReference>
<feature type="region of interest" description="Disordered" evidence="1">
    <location>
        <begin position="87"/>
        <end position="113"/>
    </location>
</feature>
<protein>
    <submittedName>
        <fullName evidence="2">Oidioi.mRNA.OKI2018_I69.XSR.g16857.t1.cds</fullName>
    </submittedName>
</protein>
<evidence type="ECO:0000256" key="1">
    <source>
        <dbReference type="SAM" id="MobiDB-lite"/>
    </source>
</evidence>
<sequence length="241" mass="24259">MADARWSESDSETESDSSCSDPGDDWDNDFAAAADISSKKKDPSKGTLGGWGSAGVEKKEPSAGSLGGWGGAGTTMESLLAAATGKTDAGKAAPLKMEKSAPSGGMGFSMGGSPGGGGGLDAFFKGGMGGFDEASLGAMLKQEGSGMGMAAMKSNPETKQPKSADRKEPPKFGVPTPIAAAAGKGGMKSAEKADQLFDFPIAGSKAGGFTGAMEKKTPPSEGMPLRSSFFIFFSSIYFVGT</sequence>
<dbReference type="Proteomes" id="UP001158576">
    <property type="component" value="Chromosome XSR"/>
</dbReference>
<evidence type="ECO:0000313" key="3">
    <source>
        <dbReference type="Proteomes" id="UP001158576"/>
    </source>
</evidence>
<feature type="region of interest" description="Disordered" evidence="1">
    <location>
        <begin position="1"/>
        <end position="73"/>
    </location>
</feature>
<keyword evidence="3" id="KW-1185">Reference proteome</keyword>
<organism evidence="2 3">
    <name type="scientific">Oikopleura dioica</name>
    <name type="common">Tunicate</name>
    <dbReference type="NCBI Taxonomy" id="34765"/>
    <lineage>
        <taxon>Eukaryota</taxon>
        <taxon>Metazoa</taxon>
        <taxon>Chordata</taxon>
        <taxon>Tunicata</taxon>
        <taxon>Appendicularia</taxon>
        <taxon>Copelata</taxon>
        <taxon>Oikopleuridae</taxon>
        <taxon>Oikopleura</taxon>
    </lineage>
</organism>
<evidence type="ECO:0000313" key="2">
    <source>
        <dbReference type="EMBL" id="CAG5100131.1"/>
    </source>
</evidence>